<evidence type="ECO:0000313" key="2">
    <source>
        <dbReference type="Proteomes" id="UP000095463"/>
    </source>
</evidence>
<name>A0A1E5XKW4_9HYPH</name>
<gene>
    <name evidence="1" type="ORF">VW23_002255</name>
</gene>
<proteinExistence type="predicted"/>
<sequence>MSKTLAAEIATRTLEVINPANRTVALAAALRRHGFDPNAAELPAAPTERAELLTWLLATYAPRE</sequence>
<dbReference type="Proteomes" id="UP000095463">
    <property type="component" value="Unassembled WGS sequence"/>
</dbReference>
<dbReference type="AlphaFoldDB" id="A0A1E5XKW4"/>
<organism evidence="1 2">
    <name type="scientific">Devosia insulae DS-56</name>
    <dbReference type="NCBI Taxonomy" id="1116389"/>
    <lineage>
        <taxon>Bacteria</taxon>
        <taxon>Pseudomonadati</taxon>
        <taxon>Pseudomonadota</taxon>
        <taxon>Alphaproteobacteria</taxon>
        <taxon>Hyphomicrobiales</taxon>
        <taxon>Devosiaceae</taxon>
        <taxon>Devosia</taxon>
    </lineage>
</organism>
<reference evidence="1 2" key="1">
    <citation type="journal article" date="2015" name="Genome Announc.">
        <title>Genome Assemblies of Three Soil-Associated Devosia species: D. insulae, D. limi, and D. soli.</title>
        <authorList>
            <person name="Hassan Y.I."/>
            <person name="Lepp D."/>
            <person name="Zhou T."/>
        </authorList>
    </citation>
    <scope>NUCLEOTIDE SEQUENCE [LARGE SCALE GENOMIC DNA]</scope>
    <source>
        <strain evidence="1 2">DS-56</strain>
    </source>
</reference>
<protein>
    <submittedName>
        <fullName evidence="1">Uncharacterized protein</fullName>
    </submittedName>
</protein>
<dbReference type="EMBL" id="LAJE02000301">
    <property type="protein sequence ID" value="OEO29229.1"/>
    <property type="molecule type" value="Genomic_DNA"/>
</dbReference>
<accession>A0A1E5XKW4</accession>
<evidence type="ECO:0000313" key="1">
    <source>
        <dbReference type="EMBL" id="OEO29229.1"/>
    </source>
</evidence>
<comment type="caution">
    <text evidence="1">The sequence shown here is derived from an EMBL/GenBank/DDBJ whole genome shotgun (WGS) entry which is preliminary data.</text>
</comment>
<keyword evidence="2" id="KW-1185">Reference proteome</keyword>